<comment type="caution">
    <text evidence="11">The sequence shown here is derived from an EMBL/GenBank/DDBJ whole genome shotgun (WGS) entry which is preliminary data.</text>
</comment>
<dbReference type="InterPro" id="IPR036869">
    <property type="entry name" value="J_dom_sf"/>
</dbReference>
<dbReference type="PRINTS" id="PR00625">
    <property type="entry name" value="JDOMAIN"/>
</dbReference>
<dbReference type="InterPro" id="IPR008971">
    <property type="entry name" value="HSP40/DnaJ_pept-bd"/>
</dbReference>
<organism evidence="11 12">
    <name type="scientific">Candidatus Yanofskybacteria bacterium RIFCSPLOWO2_02_FULL_44_18</name>
    <dbReference type="NCBI Taxonomy" id="1802705"/>
    <lineage>
        <taxon>Bacteria</taxon>
        <taxon>Candidatus Yanofskyibacteriota</taxon>
    </lineage>
</organism>
<accession>A0A1F8GZG8</accession>
<dbReference type="SMART" id="SM00271">
    <property type="entry name" value="DnaJ"/>
    <property type="match status" value="1"/>
</dbReference>
<dbReference type="Gene3D" id="1.10.287.110">
    <property type="entry name" value="DnaJ domain"/>
    <property type="match status" value="1"/>
</dbReference>
<keyword evidence="2" id="KW-0677">Repeat</keyword>
<evidence type="ECO:0000256" key="1">
    <source>
        <dbReference type="ARBA" id="ARBA00022723"/>
    </source>
</evidence>
<dbReference type="FunFam" id="2.10.230.10:FF:000002">
    <property type="entry name" value="Molecular chaperone DnaJ"/>
    <property type="match status" value="1"/>
</dbReference>
<dbReference type="InterPro" id="IPR036410">
    <property type="entry name" value="HSP_DnaJ_Cys-rich_dom_sf"/>
</dbReference>
<sequence length="262" mass="29205">MANRDYYNILGVPRTATPEDIKRAYRKLAHQYHPDKQGGDDIKFKEINEAYQILSNPNKRSNYDNFGYAYSEGGFQGGGGGGYEYDFSNFWDMFGGRQKGGFEDIFDFFSDMGGGQYRQATKGEDLYLEISISKKDLGTTKYYEYEIQDYCPECVGSGIAKGYSVKTCSACNGLGQVQKTTRGGFGFFSQISICRACGGKGKVSEKECPHCRASGRVKMKKNIEIRIPRDVEREYTIIVPKGGNAGREGQPPGDIVISLKLK</sequence>
<evidence type="ECO:0000256" key="2">
    <source>
        <dbReference type="ARBA" id="ARBA00022737"/>
    </source>
</evidence>
<gene>
    <name evidence="11" type="ORF">A3I96_03245</name>
</gene>
<dbReference type="PROSITE" id="PS00636">
    <property type="entry name" value="DNAJ_1"/>
    <property type="match status" value="1"/>
</dbReference>
<evidence type="ECO:0000313" key="12">
    <source>
        <dbReference type="Proteomes" id="UP000177111"/>
    </source>
</evidence>
<feature type="domain" description="J" evidence="9">
    <location>
        <begin position="5"/>
        <end position="67"/>
    </location>
</feature>
<dbReference type="PROSITE" id="PS50076">
    <property type="entry name" value="DNAJ_2"/>
    <property type="match status" value="1"/>
</dbReference>
<evidence type="ECO:0000256" key="5">
    <source>
        <dbReference type="ARBA" id="ARBA00023186"/>
    </source>
</evidence>
<evidence type="ECO:0000256" key="6">
    <source>
        <dbReference type="ARBA" id="ARBA00061004"/>
    </source>
</evidence>
<dbReference type="CDD" id="cd06257">
    <property type="entry name" value="DnaJ"/>
    <property type="match status" value="1"/>
</dbReference>
<keyword evidence="5" id="KW-0143">Chaperone</keyword>
<reference evidence="11 12" key="1">
    <citation type="journal article" date="2016" name="Nat. Commun.">
        <title>Thousands of microbial genomes shed light on interconnected biogeochemical processes in an aquifer system.</title>
        <authorList>
            <person name="Anantharaman K."/>
            <person name="Brown C.T."/>
            <person name="Hug L.A."/>
            <person name="Sharon I."/>
            <person name="Castelle C.J."/>
            <person name="Probst A.J."/>
            <person name="Thomas B.C."/>
            <person name="Singh A."/>
            <person name="Wilkins M.J."/>
            <person name="Karaoz U."/>
            <person name="Brodie E.L."/>
            <person name="Williams K.H."/>
            <person name="Hubbard S.S."/>
            <person name="Banfield J.F."/>
        </authorList>
    </citation>
    <scope>NUCLEOTIDE SEQUENCE [LARGE SCALE GENOMIC DNA]</scope>
</reference>
<evidence type="ECO:0000313" key="11">
    <source>
        <dbReference type="EMBL" id="OGN30822.1"/>
    </source>
</evidence>
<dbReference type="AlphaFoldDB" id="A0A1F8GZG8"/>
<evidence type="ECO:0000259" key="10">
    <source>
        <dbReference type="PROSITE" id="PS51188"/>
    </source>
</evidence>
<dbReference type="InterPro" id="IPR001623">
    <property type="entry name" value="DnaJ_domain"/>
</dbReference>
<dbReference type="CDD" id="cd10719">
    <property type="entry name" value="DnaJ_zf"/>
    <property type="match status" value="1"/>
</dbReference>
<dbReference type="PANTHER" id="PTHR43096">
    <property type="entry name" value="DNAJ HOMOLOG 1, MITOCHONDRIAL-RELATED"/>
    <property type="match status" value="1"/>
</dbReference>
<dbReference type="SUPFAM" id="SSF46565">
    <property type="entry name" value="Chaperone J-domain"/>
    <property type="match status" value="1"/>
</dbReference>
<dbReference type="SUPFAM" id="SSF57938">
    <property type="entry name" value="DnaJ/Hsp40 cysteine-rich domain"/>
    <property type="match status" value="1"/>
</dbReference>
<name>A0A1F8GZG8_9BACT</name>
<dbReference type="Gene3D" id="2.60.260.20">
    <property type="entry name" value="Urease metallochaperone UreE, N-terminal domain"/>
    <property type="match status" value="1"/>
</dbReference>
<feature type="domain" description="CR-type" evidence="10">
    <location>
        <begin position="138"/>
        <end position="220"/>
    </location>
</feature>
<dbReference type="Pfam" id="PF01556">
    <property type="entry name" value="DnaJ_C"/>
    <property type="match status" value="1"/>
</dbReference>
<dbReference type="Gene3D" id="2.10.230.10">
    <property type="entry name" value="Heat shock protein DnaJ, cysteine-rich domain"/>
    <property type="match status" value="1"/>
</dbReference>
<dbReference type="EMBL" id="MGKT01000008">
    <property type="protein sequence ID" value="OGN30822.1"/>
    <property type="molecule type" value="Genomic_DNA"/>
</dbReference>
<dbReference type="InterPro" id="IPR018253">
    <property type="entry name" value="DnaJ_domain_CS"/>
</dbReference>
<dbReference type="InterPro" id="IPR002939">
    <property type="entry name" value="DnaJ_C"/>
</dbReference>
<dbReference type="GO" id="GO:0031072">
    <property type="term" value="F:heat shock protein binding"/>
    <property type="evidence" value="ECO:0007669"/>
    <property type="project" value="InterPro"/>
</dbReference>
<protein>
    <recommendedName>
        <fullName evidence="7">Chaperone protein DnaJ</fullName>
    </recommendedName>
</protein>
<evidence type="ECO:0000256" key="7">
    <source>
        <dbReference type="ARBA" id="ARBA00067609"/>
    </source>
</evidence>
<dbReference type="SUPFAM" id="SSF49493">
    <property type="entry name" value="HSP40/DnaJ peptide-binding domain"/>
    <property type="match status" value="1"/>
</dbReference>
<dbReference type="Pfam" id="PF00684">
    <property type="entry name" value="DnaJ_CXXCXGXG"/>
    <property type="match status" value="1"/>
</dbReference>
<comment type="similarity">
    <text evidence="6">Belongs to the DnaJ family.</text>
</comment>
<dbReference type="PROSITE" id="PS51188">
    <property type="entry name" value="ZF_CR"/>
    <property type="match status" value="1"/>
</dbReference>
<dbReference type="GO" id="GO:0005737">
    <property type="term" value="C:cytoplasm"/>
    <property type="evidence" value="ECO:0007669"/>
    <property type="project" value="TreeGrafter"/>
</dbReference>
<dbReference type="PANTHER" id="PTHR43096:SF10">
    <property type="entry name" value="CHAPERONE PROTEIN DNAJ A6, CHLOROPLASTIC"/>
    <property type="match status" value="1"/>
</dbReference>
<evidence type="ECO:0000256" key="4">
    <source>
        <dbReference type="ARBA" id="ARBA00022833"/>
    </source>
</evidence>
<dbReference type="Pfam" id="PF00226">
    <property type="entry name" value="DnaJ"/>
    <property type="match status" value="1"/>
</dbReference>
<keyword evidence="4 8" id="KW-0862">Zinc</keyword>
<dbReference type="GO" id="GO:0051082">
    <property type="term" value="F:unfolded protein binding"/>
    <property type="evidence" value="ECO:0007669"/>
    <property type="project" value="InterPro"/>
</dbReference>
<dbReference type="Proteomes" id="UP000177111">
    <property type="component" value="Unassembled WGS sequence"/>
</dbReference>
<evidence type="ECO:0000256" key="8">
    <source>
        <dbReference type="PROSITE-ProRule" id="PRU00546"/>
    </source>
</evidence>
<dbReference type="GO" id="GO:0042026">
    <property type="term" value="P:protein refolding"/>
    <property type="evidence" value="ECO:0007669"/>
    <property type="project" value="TreeGrafter"/>
</dbReference>
<keyword evidence="3 8" id="KW-0863">Zinc-finger</keyword>
<evidence type="ECO:0000256" key="3">
    <source>
        <dbReference type="ARBA" id="ARBA00022771"/>
    </source>
</evidence>
<feature type="zinc finger region" description="CR-type" evidence="8">
    <location>
        <begin position="138"/>
        <end position="220"/>
    </location>
</feature>
<evidence type="ECO:0000259" key="9">
    <source>
        <dbReference type="PROSITE" id="PS50076"/>
    </source>
</evidence>
<dbReference type="InterPro" id="IPR001305">
    <property type="entry name" value="HSP_DnaJ_Cys-rich_dom"/>
</dbReference>
<keyword evidence="1 8" id="KW-0479">Metal-binding</keyword>
<dbReference type="GO" id="GO:0008270">
    <property type="term" value="F:zinc ion binding"/>
    <property type="evidence" value="ECO:0007669"/>
    <property type="project" value="UniProtKB-KW"/>
</dbReference>
<proteinExistence type="inferred from homology"/>